<reference evidence="1 2" key="1">
    <citation type="submission" date="2021-05" db="EMBL/GenBank/DDBJ databases">
        <title>A Polyphasic approach of four new species of the genus Ohtaekwangia: Ohtaekwangia histidinii sp. nov., Ohtaekwangia cretensis sp. nov., Ohtaekwangia indiensis sp. nov., Ohtaekwangia reichenbachii sp. nov. from diverse environment.</title>
        <authorList>
            <person name="Octaviana S."/>
        </authorList>
    </citation>
    <scope>NUCLEOTIDE SEQUENCE [LARGE SCALE GENOMIC DNA]</scope>
    <source>
        <strain evidence="1 2">PWU5</strain>
    </source>
</reference>
<dbReference type="RefSeq" id="WP_254085605.1">
    <property type="nucleotide sequence ID" value="NZ_JAHESE010000018.1"/>
</dbReference>
<evidence type="ECO:0000313" key="1">
    <source>
        <dbReference type="EMBL" id="MBT1710028.1"/>
    </source>
</evidence>
<sequence length="161" mass="18152">MSDPYSDFDTNPNNQAYNGIGCEFYLECDEVIEDFQVFQSSWQFRVLYQMAQQAASNPNIGGIIEEYTYISTELYDCDDVPEALVNEEGRIGVLIGLPSATVPSRVQLSIENIRLVNVKLLTLSELSYIVQNGPEGRIKLGELLLQQEKSSKSFLERQSVI</sequence>
<dbReference type="EMBL" id="JAHESE010000018">
    <property type="protein sequence ID" value="MBT1710028.1"/>
    <property type="molecule type" value="Genomic_DNA"/>
</dbReference>
<proteinExistence type="predicted"/>
<comment type="caution">
    <text evidence="1">The sequence shown here is derived from an EMBL/GenBank/DDBJ whole genome shotgun (WGS) entry which is preliminary data.</text>
</comment>
<gene>
    <name evidence="1" type="ORF">KK062_17410</name>
</gene>
<dbReference type="Proteomes" id="UP001319080">
    <property type="component" value="Unassembled WGS sequence"/>
</dbReference>
<evidence type="ECO:0000313" key="2">
    <source>
        <dbReference type="Proteomes" id="UP001319080"/>
    </source>
</evidence>
<name>A0AAP2E140_9BACT</name>
<protein>
    <submittedName>
        <fullName evidence="1">Uncharacterized protein</fullName>
    </submittedName>
</protein>
<accession>A0AAP2E140</accession>
<keyword evidence="2" id="KW-1185">Reference proteome</keyword>
<dbReference type="AlphaFoldDB" id="A0AAP2E140"/>
<organism evidence="1 2">
    <name type="scientific">Dawidia cretensis</name>
    <dbReference type="NCBI Taxonomy" id="2782350"/>
    <lineage>
        <taxon>Bacteria</taxon>
        <taxon>Pseudomonadati</taxon>
        <taxon>Bacteroidota</taxon>
        <taxon>Cytophagia</taxon>
        <taxon>Cytophagales</taxon>
        <taxon>Chryseotaleaceae</taxon>
        <taxon>Dawidia</taxon>
    </lineage>
</organism>